<gene>
    <name evidence="6" type="ORF">ACFQQL_05475</name>
</gene>
<evidence type="ECO:0000313" key="6">
    <source>
        <dbReference type="EMBL" id="MFC7404550.1"/>
    </source>
</evidence>
<feature type="chain" id="PRO_5046714657" evidence="4">
    <location>
        <begin position="29"/>
        <end position="670"/>
    </location>
</feature>
<feature type="coiled-coil region" evidence="1">
    <location>
        <begin position="328"/>
        <end position="355"/>
    </location>
</feature>
<evidence type="ECO:0000256" key="1">
    <source>
        <dbReference type="SAM" id="Coils"/>
    </source>
</evidence>
<dbReference type="InterPro" id="IPR007621">
    <property type="entry name" value="TPM_dom"/>
</dbReference>
<evidence type="ECO:0000256" key="2">
    <source>
        <dbReference type="SAM" id="MobiDB-lite"/>
    </source>
</evidence>
<dbReference type="RefSeq" id="WP_382392051.1">
    <property type="nucleotide sequence ID" value="NZ_JBHTCQ010000001.1"/>
</dbReference>
<keyword evidence="1" id="KW-0175">Coiled coil</keyword>
<sequence>MRLRAASTLAAAALAVVPALTLASPAAAEDPMNLPEQVNDTTGTLSPGDVDEIQQAFDEVEGEVPFVAFISTFDGADAGTWSRETAEMSNFGNNNPLLVVAIDDSAWGASASNDAAYSQDDLDAMIEDQVLPELSDGDWSGAGVAYAEGVQDLATGGGLGGAIGFLGVLVAIVVVVGVIGVVVAVRRRSRRGQGEQQQAPRESKPKLPPDHPLNLPTEQLSARAGHALLAADDAIRSSEEELGFAKAQFGLQATDRFTAALEQAKEASRKAFSIRQKLDDHIPETEPQQRQMYADIIQLTSEIDDALSAQAEHFAKLRDIQARAPQALDEMEQRATEVERQIEGARAQLAQLANRYPTGALTSVSKNPDQAKALLTSARESVQEGREKVAGGDRQTAVTHVRIAEEAIGQAATLLQEVQGAGATLEDAAERLDVAIASITADVQDARRLAPDDLDINARRKEAEAAIAQGHEARTGGDPLAALQRLESAETAIDAALAGVRSEDENRRRAGAQLHDRLGRFDARLRSVSAYISTHRGSVGPEARTRLSEAERLAGEAHRLAGQDPVAAMRHLAEAERRAADAQNLAQRDASRWDDDWGGFGGGGFGGGGYGGGRRGGVDVGSLVLGGIIGSVLGGGRGGGFGGGWGGGGGFGGGGGGFGGGGFGGGGGRF</sequence>
<keyword evidence="3" id="KW-0812">Transmembrane</keyword>
<dbReference type="EMBL" id="JBHTCQ010000001">
    <property type="protein sequence ID" value="MFC7404550.1"/>
    <property type="molecule type" value="Genomic_DNA"/>
</dbReference>
<feature type="region of interest" description="Disordered" evidence="2">
    <location>
        <begin position="190"/>
        <end position="217"/>
    </location>
</feature>
<feature type="transmembrane region" description="Helical" evidence="3">
    <location>
        <begin position="162"/>
        <end position="185"/>
    </location>
</feature>
<evidence type="ECO:0000313" key="7">
    <source>
        <dbReference type="Proteomes" id="UP001596455"/>
    </source>
</evidence>
<name>A0ABW2QAF0_9MICO</name>
<reference evidence="7" key="1">
    <citation type="journal article" date="2019" name="Int. J. Syst. Evol. Microbiol.">
        <title>The Global Catalogue of Microorganisms (GCM) 10K type strain sequencing project: providing services to taxonomists for standard genome sequencing and annotation.</title>
        <authorList>
            <consortium name="The Broad Institute Genomics Platform"/>
            <consortium name="The Broad Institute Genome Sequencing Center for Infectious Disease"/>
            <person name="Wu L."/>
            <person name="Ma J."/>
        </authorList>
    </citation>
    <scope>NUCLEOTIDE SEQUENCE [LARGE SCALE GENOMIC DNA]</scope>
    <source>
        <strain evidence="7">JCM 1490</strain>
    </source>
</reference>
<keyword evidence="3" id="KW-0472">Membrane</keyword>
<feature type="domain" description="TPM" evidence="5">
    <location>
        <begin position="38"/>
        <end position="152"/>
    </location>
</feature>
<organism evidence="6 7">
    <name type="scientific">Georgenia alba</name>
    <dbReference type="NCBI Taxonomy" id="2233858"/>
    <lineage>
        <taxon>Bacteria</taxon>
        <taxon>Bacillati</taxon>
        <taxon>Actinomycetota</taxon>
        <taxon>Actinomycetes</taxon>
        <taxon>Micrococcales</taxon>
        <taxon>Bogoriellaceae</taxon>
        <taxon>Georgenia</taxon>
    </lineage>
</organism>
<evidence type="ECO:0000256" key="3">
    <source>
        <dbReference type="SAM" id="Phobius"/>
    </source>
</evidence>
<keyword evidence="4" id="KW-0732">Signal</keyword>
<dbReference type="Proteomes" id="UP001596455">
    <property type="component" value="Unassembled WGS sequence"/>
</dbReference>
<accession>A0ABW2QAF0</accession>
<proteinExistence type="predicted"/>
<dbReference type="Pfam" id="PF04536">
    <property type="entry name" value="TPM_phosphatase"/>
    <property type="match status" value="1"/>
</dbReference>
<protein>
    <submittedName>
        <fullName evidence="6">TPM domain-containing protein</fullName>
    </submittedName>
</protein>
<dbReference type="Gene3D" id="3.10.310.50">
    <property type="match status" value="1"/>
</dbReference>
<evidence type="ECO:0000256" key="4">
    <source>
        <dbReference type="SAM" id="SignalP"/>
    </source>
</evidence>
<feature type="signal peptide" evidence="4">
    <location>
        <begin position="1"/>
        <end position="28"/>
    </location>
</feature>
<keyword evidence="7" id="KW-1185">Reference proteome</keyword>
<comment type="caution">
    <text evidence="6">The sequence shown here is derived from an EMBL/GenBank/DDBJ whole genome shotgun (WGS) entry which is preliminary data.</text>
</comment>
<evidence type="ECO:0000259" key="5">
    <source>
        <dbReference type="Pfam" id="PF04536"/>
    </source>
</evidence>
<keyword evidence="3" id="KW-1133">Transmembrane helix</keyword>